<accession>A0A6A4T9C8</accession>
<organism evidence="1 2">
    <name type="scientific">Scophthalmus maximus</name>
    <name type="common">Turbot</name>
    <name type="synonym">Psetta maxima</name>
    <dbReference type="NCBI Taxonomy" id="52904"/>
    <lineage>
        <taxon>Eukaryota</taxon>
        <taxon>Metazoa</taxon>
        <taxon>Chordata</taxon>
        <taxon>Craniata</taxon>
        <taxon>Vertebrata</taxon>
        <taxon>Euteleostomi</taxon>
        <taxon>Actinopterygii</taxon>
        <taxon>Neopterygii</taxon>
        <taxon>Teleostei</taxon>
        <taxon>Neoteleostei</taxon>
        <taxon>Acanthomorphata</taxon>
        <taxon>Carangaria</taxon>
        <taxon>Pleuronectiformes</taxon>
        <taxon>Pleuronectoidei</taxon>
        <taxon>Scophthalmidae</taxon>
        <taxon>Scophthalmus</taxon>
    </lineage>
</organism>
<dbReference type="Proteomes" id="UP000438429">
    <property type="component" value="Unassembled WGS sequence"/>
</dbReference>
<dbReference type="AlphaFoldDB" id="A0A6A4T9C8"/>
<gene>
    <name evidence="1" type="ORF">F2P81_008009</name>
</gene>
<comment type="caution">
    <text evidence="1">The sequence shown here is derived from an EMBL/GenBank/DDBJ whole genome shotgun (WGS) entry which is preliminary data.</text>
</comment>
<sequence>MAKQDFVGLSSRRKVDDECAGNMLSVDSMQHALLDCTFFKMWNNKIDRIGEEFAVRMQRTDGGCCSLVWRKKREGRG</sequence>
<reference evidence="1 2" key="1">
    <citation type="submission" date="2019-06" db="EMBL/GenBank/DDBJ databases">
        <title>Draft genomes of female and male turbot (Scophthalmus maximus).</title>
        <authorList>
            <person name="Xu H."/>
            <person name="Xu X.-W."/>
            <person name="Shao C."/>
            <person name="Chen S."/>
        </authorList>
    </citation>
    <scope>NUCLEOTIDE SEQUENCE [LARGE SCALE GENOMIC DNA]</scope>
    <source>
        <strain evidence="1">Ysfricsl-2016a</strain>
        <tissue evidence="1">Blood</tissue>
    </source>
</reference>
<name>A0A6A4T9C8_SCOMX</name>
<evidence type="ECO:0000313" key="1">
    <source>
        <dbReference type="EMBL" id="KAF0039774.1"/>
    </source>
</evidence>
<dbReference type="EMBL" id="VEVO01000007">
    <property type="protein sequence ID" value="KAF0039774.1"/>
    <property type="molecule type" value="Genomic_DNA"/>
</dbReference>
<proteinExistence type="predicted"/>
<protein>
    <submittedName>
        <fullName evidence="1">Uncharacterized protein</fullName>
    </submittedName>
</protein>
<evidence type="ECO:0000313" key="2">
    <source>
        <dbReference type="Proteomes" id="UP000438429"/>
    </source>
</evidence>